<feature type="compositionally biased region" description="Polar residues" evidence="1">
    <location>
        <begin position="87"/>
        <end position="104"/>
    </location>
</feature>
<feature type="region of interest" description="Disordered" evidence="1">
    <location>
        <begin position="961"/>
        <end position="1018"/>
    </location>
</feature>
<feature type="region of interest" description="Disordered" evidence="1">
    <location>
        <begin position="1"/>
        <end position="30"/>
    </location>
</feature>
<dbReference type="Gene3D" id="2.60.120.590">
    <property type="entry name" value="Alpha-ketoglutarate-dependent dioxygenase AlkB-like"/>
    <property type="match status" value="1"/>
</dbReference>
<dbReference type="Proteomes" id="UP000008062">
    <property type="component" value="Chromosome 3"/>
</dbReference>
<feature type="compositionally biased region" description="Polar residues" evidence="1">
    <location>
        <begin position="1"/>
        <end position="15"/>
    </location>
</feature>
<dbReference type="OrthoDB" id="2163491at2759"/>
<dbReference type="InParanoid" id="F9X679"/>
<feature type="region of interest" description="Disordered" evidence="1">
    <location>
        <begin position="519"/>
        <end position="539"/>
    </location>
</feature>
<feature type="compositionally biased region" description="Polar residues" evidence="1">
    <location>
        <begin position="170"/>
        <end position="185"/>
    </location>
</feature>
<dbReference type="InterPro" id="IPR032852">
    <property type="entry name" value="ALKBH2"/>
</dbReference>
<feature type="compositionally biased region" description="Acidic residues" evidence="1">
    <location>
        <begin position="1092"/>
        <end position="1117"/>
    </location>
</feature>
<dbReference type="VEuPathDB" id="FungiDB:ZTRI_3.343"/>
<protein>
    <submittedName>
        <fullName evidence="2">Uncharacterized protein</fullName>
    </submittedName>
</protein>
<dbReference type="GO" id="GO:0035516">
    <property type="term" value="F:broad specificity oxidative DNA demethylase activity"/>
    <property type="evidence" value="ECO:0007669"/>
    <property type="project" value="TreeGrafter"/>
</dbReference>
<keyword evidence="3" id="KW-1185">Reference proteome</keyword>
<dbReference type="GeneID" id="13395695"/>
<dbReference type="SUPFAM" id="SSF51197">
    <property type="entry name" value="Clavaminate synthase-like"/>
    <property type="match status" value="1"/>
</dbReference>
<dbReference type="GO" id="GO:0006307">
    <property type="term" value="P:DNA alkylation repair"/>
    <property type="evidence" value="ECO:0007669"/>
    <property type="project" value="TreeGrafter"/>
</dbReference>
<sequence>MAPSNSPTDVDLSQFQERRQSGRHLGTIKAKPMYAEAAAFDAAFKKSGQTEDAESAGNGAESLERSSAGHEREEDETSLSRRRSAIKQVTATTVSSGNNISAKKQSFLHPNPTSPASITKSISLPKTPVAAPKRPCKRIPSSAKTTAGANNAKDWRSAPQASTLPVDEASPSSPESNIIVSQGRQLTARMASEAPSEEEIPDAKVSKPEFSATDHPQQMQLPVVDMVESNMRMDADDSPASAVSSASSQLSDPPSDLEETYQASLNLTQTTMSTSAHNEDMDLATKKPVDDTQALGQASVAQSKKSESSHIVKTRSGRASKKANRYGTLGEMTTALEAPDTTVESSTDAPVPRTGKTRKRKTTVNDIGAEDSLPPTKRSARGSIPNEGSVVDKLVVKLSIPSWIKANSSDGLEDEYTAEADEEVEQDGSNASENEEVVGKKASIAATKRKLLGKQSAVKNETVSKPKSAPTASAIKKKATPKRIRTKKPATPMKTPTEKASSRQSAALMLTPAAQTALPNAPGGLLTPPGTLPSTQDISESSIDPQALLLSQKLTYREPVPSKPLPQGTPEVWADSRQALCETVPYFKMPQSGCHQNDHHVYSFLYDGGSRCREYMDTDVIIGGAGGGMVTDKSTGRLVAKSDHSVNESQVQAVLNDIKHENPLIIICGNKSDGAICQMPHRYNVLGWFKPIAVWAEKTMGKGNSVFTTIKYRFERLDSTQKVWHAPEQALLTEEERLAGTIDLVKGTCTHCNREYPMIYLTGWMCLTAGCALFWQLPTGEQAPYGNLPYNPAFLLHRSPWQVEEAPYSVKPPALDVGHVIGDNLTAINTRGVCCPECGRCSHRRLFKGWQCDNPACTYTNFPNHIPVTPLMLHQPWENVGDGPALARNKYSGGADVSVTYLHGFKVYRYTIPGIKGAFIHAVSNKKINSLPGGSDEMFAAMQRTQDPEMDLHLQRRRFGVEKMSGGTDATVKKQPKSRVKNQATTYKPTLQPAGETRSASPSESKQSLKEDSMSPMRPLPTAEELLQELKDFEVRKNSANGSQNIVPIISDMVASLATERSSLEQLLSGSIGAPDLTRENATVAIVEANDIELPDECPEDTEEPQDAILDDDDQDEEKPAKKADKLEIGDYMTAFSMNYGMPYKFIAGGACLPFTDSPWPVRAARANLNWASQTLLDPTDHEDMNELLIFAYMEGQKIDYHDDGESGLGPRIATLSLGGKARMNLRMKQKHHLGCSKQGLFTEDRPVPGGAGTTIDGVKVSSEELFDRRLAAWEELQPLRTTDKAAYKRRRAEIVKELGLRYPKRPNFAKDMVNITLNHGDIVLMEGYEIQQYLEHTVVADQCLRFALTCRTIRPEHLKPEEMPSYVVEPDDLSMSSLKKMVELEAEKGKGKDVVMEGLREGCVDRVVCVD</sequence>
<feature type="region of interest" description="Disordered" evidence="1">
    <location>
        <begin position="45"/>
        <end position="391"/>
    </location>
</feature>
<dbReference type="HOGENOM" id="CLU_253599_0_0_1"/>
<feature type="compositionally biased region" description="Basic residues" evidence="1">
    <location>
        <begin position="475"/>
        <end position="488"/>
    </location>
</feature>
<dbReference type="eggNOG" id="ENOG502RXDU">
    <property type="taxonomic scope" value="Eukaryota"/>
</dbReference>
<feature type="compositionally biased region" description="Polar residues" evidence="1">
    <location>
        <begin position="261"/>
        <end position="276"/>
    </location>
</feature>
<evidence type="ECO:0000313" key="2">
    <source>
        <dbReference type="EMBL" id="EGP89484.1"/>
    </source>
</evidence>
<dbReference type="GO" id="GO:0051747">
    <property type="term" value="F:cytosine C-5 DNA demethylase activity"/>
    <property type="evidence" value="ECO:0007669"/>
    <property type="project" value="TreeGrafter"/>
</dbReference>
<dbReference type="KEGG" id="ztr:MYCGRDRAFT_91559"/>
<feature type="region of interest" description="Disordered" evidence="1">
    <location>
        <begin position="406"/>
        <end position="503"/>
    </location>
</feature>
<feature type="compositionally biased region" description="Basic residues" evidence="1">
    <location>
        <begin position="312"/>
        <end position="324"/>
    </location>
</feature>
<dbReference type="RefSeq" id="XP_003854508.1">
    <property type="nucleotide sequence ID" value="XM_003854460.1"/>
</dbReference>
<reference evidence="2 3" key="1">
    <citation type="journal article" date="2011" name="PLoS Genet.">
        <title>Finished genome of the fungal wheat pathogen Mycosphaerella graminicola reveals dispensome structure, chromosome plasticity, and stealth pathogenesis.</title>
        <authorList>
            <person name="Goodwin S.B."/>
            <person name="Ben M'barek S."/>
            <person name="Dhillon B."/>
            <person name="Wittenberg A.H.J."/>
            <person name="Crane C.F."/>
            <person name="Hane J.K."/>
            <person name="Foster A.J."/>
            <person name="Van der Lee T.A.J."/>
            <person name="Grimwood J."/>
            <person name="Aerts A."/>
            <person name="Antoniw J."/>
            <person name="Bailey A."/>
            <person name="Bluhm B."/>
            <person name="Bowler J."/>
            <person name="Bristow J."/>
            <person name="van der Burgt A."/>
            <person name="Canto-Canche B."/>
            <person name="Churchill A.C.L."/>
            <person name="Conde-Ferraez L."/>
            <person name="Cools H.J."/>
            <person name="Coutinho P.M."/>
            <person name="Csukai M."/>
            <person name="Dehal P."/>
            <person name="De Wit P."/>
            <person name="Donzelli B."/>
            <person name="van de Geest H.C."/>
            <person name="van Ham R.C.H.J."/>
            <person name="Hammond-Kosack K.E."/>
            <person name="Henrissat B."/>
            <person name="Kilian A."/>
            <person name="Kobayashi A.K."/>
            <person name="Koopmann E."/>
            <person name="Kourmpetis Y."/>
            <person name="Kuzniar A."/>
            <person name="Lindquist E."/>
            <person name="Lombard V."/>
            <person name="Maliepaard C."/>
            <person name="Martins N."/>
            <person name="Mehrabi R."/>
            <person name="Nap J.P.H."/>
            <person name="Ponomarenko A."/>
            <person name="Rudd J.J."/>
            <person name="Salamov A."/>
            <person name="Schmutz J."/>
            <person name="Schouten H.J."/>
            <person name="Shapiro H."/>
            <person name="Stergiopoulos I."/>
            <person name="Torriani S.F.F."/>
            <person name="Tu H."/>
            <person name="de Vries R.P."/>
            <person name="Waalwijk C."/>
            <person name="Ware S.B."/>
            <person name="Wiebenga A."/>
            <person name="Zwiers L.-H."/>
            <person name="Oliver R.P."/>
            <person name="Grigoriev I.V."/>
            <person name="Kema G.H.J."/>
        </authorList>
    </citation>
    <scope>NUCLEOTIDE SEQUENCE [LARGE SCALE GENOMIC DNA]</scope>
    <source>
        <strain evidence="3">CBS 115943 / IPO323</strain>
    </source>
</reference>
<feature type="compositionally biased region" description="Low complexity" evidence="1">
    <location>
        <begin position="238"/>
        <end position="254"/>
    </location>
</feature>
<name>F9X679_ZYMTI</name>
<feature type="region of interest" description="Disordered" evidence="1">
    <location>
        <begin position="1092"/>
        <end position="1124"/>
    </location>
</feature>
<dbReference type="OMA" id="NTIPWEM"/>
<evidence type="ECO:0000313" key="3">
    <source>
        <dbReference type="Proteomes" id="UP000008062"/>
    </source>
</evidence>
<dbReference type="EMBL" id="CM001198">
    <property type="protein sequence ID" value="EGP89484.1"/>
    <property type="molecule type" value="Genomic_DNA"/>
</dbReference>
<proteinExistence type="predicted"/>
<organism evidence="2 3">
    <name type="scientific">Zymoseptoria tritici (strain CBS 115943 / IPO323)</name>
    <name type="common">Speckled leaf blotch fungus</name>
    <name type="synonym">Septoria tritici</name>
    <dbReference type="NCBI Taxonomy" id="336722"/>
    <lineage>
        <taxon>Eukaryota</taxon>
        <taxon>Fungi</taxon>
        <taxon>Dikarya</taxon>
        <taxon>Ascomycota</taxon>
        <taxon>Pezizomycotina</taxon>
        <taxon>Dothideomycetes</taxon>
        <taxon>Dothideomycetidae</taxon>
        <taxon>Mycosphaerellales</taxon>
        <taxon>Mycosphaerellaceae</taxon>
        <taxon>Zymoseptoria</taxon>
    </lineage>
</organism>
<feature type="compositionally biased region" description="Basic and acidic residues" evidence="1">
    <location>
        <begin position="277"/>
        <end position="290"/>
    </location>
</feature>
<gene>
    <name evidence="2" type="ORF">MYCGRDRAFT_91559</name>
</gene>
<dbReference type="PANTHER" id="PTHR31573:SF4">
    <property type="entry name" value="FE2OG DIOXYGENASE DOMAIN-CONTAINING PROTEIN"/>
    <property type="match status" value="1"/>
</dbReference>
<feature type="compositionally biased region" description="Acidic residues" evidence="1">
    <location>
        <begin position="411"/>
        <end position="426"/>
    </location>
</feature>
<feature type="compositionally biased region" description="Low complexity" evidence="1">
    <location>
        <begin position="522"/>
        <end position="535"/>
    </location>
</feature>
<dbReference type="GO" id="GO:0008198">
    <property type="term" value="F:ferrous iron binding"/>
    <property type="evidence" value="ECO:0007669"/>
    <property type="project" value="TreeGrafter"/>
</dbReference>
<feature type="compositionally biased region" description="Basic and acidic residues" evidence="1">
    <location>
        <begin position="62"/>
        <end position="72"/>
    </location>
</feature>
<dbReference type="PANTHER" id="PTHR31573">
    <property type="entry name" value="ALPHA-KETOGLUTARATE-DEPENDENT DIOXYGENASE ALKB HOMOLOG 2"/>
    <property type="match status" value="1"/>
</dbReference>
<accession>F9X679</accession>
<dbReference type="STRING" id="336722.F9X679"/>
<feature type="compositionally biased region" description="Polar residues" evidence="1">
    <location>
        <begin position="294"/>
        <end position="303"/>
    </location>
</feature>
<feature type="compositionally biased region" description="Polar residues" evidence="1">
    <location>
        <begin position="114"/>
        <end position="124"/>
    </location>
</feature>
<evidence type="ECO:0000256" key="1">
    <source>
        <dbReference type="SAM" id="MobiDB-lite"/>
    </source>
</evidence>
<dbReference type="InterPro" id="IPR037151">
    <property type="entry name" value="AlkB-like_sf"/>
</dbReference>